<proteinExistence type="predicted"/>
<reference evidence="2 3" key="1">
    <citation type="journal article" date="2012" name="PLoS Pathog.">
        <title>Diverse lifestyles and strategies of plant pathogenesis encoded in the genomes of eighteen Dothideomycetes fungi.</title>
        <authorList>
            <person name="Ohm R.A."/>
            <person name="Feau N."/>
            <person name="Henrissat B."/>
            <person name="Schoch C.L."/>
            <person name="Horwitz B.A."/>
            <person name="Barry K.W."/>
            <person name="Condon B.J."/>
            <person name="Copeland A.C."/>
            <person name="Dhillon B."/>
            <person name="Glaser F."/>
            <person name="Hesse C.N."/>
            <person name="Kosti I."/>
            <person name="LaButti K."/>
            <person name="Lindquist E.A."/>
            <person name="Lucas S."/>
            <person name="Salamov A.A."/>
            <person name="Bradshaw R.E."/>
            <person name="Ciuffetti L."/>
            <person name="Hamelin R.C."/>
            <person name="Kema G.H.J."/>
            <person name="Lawrence C."/>
            <person name="Scott J.A."/>
            <person name="Spatafora J.W."/>
            <person name="Turgeon B.G."/>
            <person name="de Wit P.J.G.M."/>
            <person name="Zhong S."/>
            <person name="Goodwin S.B."/>
            <person name="Grigoriev I.V."/>
        </authorList>
    </citation>
    <scope>NUCLEOTIDE SEQUENCE [LARGE SCALE GENOMIC DNA]</scope>
    <source>
        <strain evidence="2 3">UAMH 10762</strain>
    </source>
</reference>
<evidence type="ECO:0000256" key="1">
    <source>
        <dbReference type="SAM" id="MobiDB-lite"/>
    </source>
</evidence>
<dbReference type="GeneID" id="19114589"/>
<gene>
    <name evidence="2" type="ORF">BAUCODRAFT_464621</name>
</gene>
<accession>M2NB87</accession>
<dbReference type="KEGG" id="bcom:BAUCODRAFT_464621"/>
<dbReference type="EMBL" id="KB445555">
    <property type="protein sequence ID" value="EMC96130.1"/>
    <property type="molecule type" value="Genomic_DNA"/>
</dbReference>
<organism evidence="2 3">
    <name type="scientific">Baudoinia panamericana (strain UAMH 10762)</name>
    <name type="common">Angels' share fungus</name>
    <name type="synonym">Baudoinia compniacensis (strain UAMH 10762)</name>
    <dbReference type="NCBI Taxonomy" id="717646"/>
    <lineage>
        <taxon>Eukaryota</taxon>
        <taxon>Fungi</taxon>
        <taxon>Dikarya</taxon>
        <taxon>Ascomycota</taxon>
        <taxon>Pezizomycotina</taxon>
        <taxon>Dothideomycetes</taxon>
        <taxon>Dothideomycetidae</taxon>
        <taxon>Mycosphaerellales</taxon>
        <taxon>Teratosphaeriaceae</taxon>
        <taxon>Baudoinia</taxon>
    </lineage>
</organism>
<sequence length="80" mass="8718">MAFVHADVFLGAPKTGRSHTVPQHQALPASNDISISVKDRRHHSAARHHEHGVSIRSRLLPLIPTSRPVIAVGRSVKHGI</sequence>
<evidence type="ECO:0000313" key="3">
    <source>
        <dbReference type="Proteomes" id="UP000011761"/>
    </source>
</evidence>
<dbReference type="RefSeq" id="XP_007676348.1">
    <property type="nucleotide sequence ID" value="XM_007678158.1"/>
</dbReference>
<dbReference type="HOGENOM" id="CLU_2589365_0_0_1"/>
<feature type="region of interest" description="Disordered" evidence="1">
    <location>
        <begin position="13"/>
        <end position="34"/>
    </location>
</feature>
<keyword evidence="3" id="KW-1185">Reference proteome</keyword>
<protein>
    <submittedName>
        <fullName evidence="2">Uncharacterized protein</fullName>
    </submittedName>
</protein>
<evidence type="ECO:0000313" key="2">
    <source>
        <dbReference type="EMBL" id="EMC96130.1"/>
    </source>
</evidence>
<name>M2NB87_BAUPA</name>
<dbReference type="Proteomes" id="UP000011761">
    <property type="component" value="Unassembled WGS sequence"/>
</dbReference>
<dbReference type="AlphaFoldDB" id="M2NB87"/>